<reference evidence="1" key="1">
    <citation type="submission" date="2021-06" db="EMBL/GenBank/DDBJ databases">
        <authorList>
            <person name="Kallberg Y."/>
            <person name="Tangrot J."/>
            <person name="Rosling A."/>
        </authorList>
    </citation>
    <scope>NUCLEOTIDE SEQUENCE</scope>
    <source>
        <strain evidence="1">28 12/20/2015</strain>
    </source>
</reference>
<gene>
    <name evidence="1" type="ORF">SPELUC_LOCUS1068</name>
</gene>
<dbReference type="EMBL" id="CAJVPW010000504">
    <property type="protein sequence ID" value="CAG8456678.1"/>
    <property type="molecule type" value="Genomic_DNA"/>
</dbReference>
<sequence length="378" mass="43506">MFDVKLTLIGKITLISIILQAIIITVLESFVIYFHVNFVKQYQLTPQGDGISEADLIYHAIFILSLLFQILLAADALWHRNTVQIIALAIFNFLSLIYAGIQLYQHKILEDEGTIGAKYKPDTSLFSINDPEAPKVYYEARMRPLEHTIIGLISGFSIYLAFMSYLLSKEFGWENYKTYSADLLVRNTYLYLTILQTLIKMDVFFIGSYALQLIPSQQIGYSYSIIEVALVFFFGTLMLLLAWFSVTMELKYLLLSVINIYSISLIYWVYRLVTVNLKTSDGTDPYQFTRRFLSFFLATTFALVAFTVFYSVVCFRNMMRGIYVLTVFGQPENEAEGRSPYLDADNLSTQSPNFMSKRQSAIIQQQRLRAQEPKILLD</sequence>
<comment type="caution">
    <text evidence="1">The sequence shown here is derived from an EMBL/GenBank/DDBJ whole genome shotgun (WGS) entry which is preliminary data.</text>
</comment>
<keyword evidence="2" id="KW-1185">Reference proteome</keyword>
<evidence type="ECO:0000313" key="1">
    <source>
        <dbReference type="EMBL" id="CAG8456678.1"/>
    </source>
</evidence>
<organism evidence="1 2">
    <name type="scientific">Cetraspora pellucida</name>
    <dbReference type="NCBI Taxonomy" id="1433469"/>
    <lineage>
        <taxon>Eukaryota</taxon>
        <taxon>Fungi</taxon>
        <taxon>Fungi incertae sedis</taxon>
        <taxon>Mucoromycota</taxon>
        <taxon>Glomeromycotina</taxon>
        <taxon>Glomeromycetes</taxon>
        <taxon>Diversisporales</taxon>
        <taxon>Gigasporaceae</taxon>
        <taxon>Cetraspora</taxon>
    </lineage>
</organism>
<name>A0ACA9K7C7_9GLOM</name>
<accession>A0ACA9K7C7</accession>
<protein>
    <submittedName>
        <fullName evidence="1">8392_t:CDS:1</fullName>
    </submittedName>
</protein>
<dbReference type="Proteomes" id="UP000789366">
    <property type="component" value="Unassembled WGS sequence"/>
</dbReference>
<proteinExistence type="predicted"/>
<evidence type="ECO:0000313" key="2">
    <source>
        <dbReference type="Proteomes" id="UP000789366"/>
    </source>
</evidence>